<feature type="transmembrane region" description="Helical" evidence="4">
    <location>
        <begin position="219"/>
        <end position="241"/>
    </location>
</feature>
<gene>
    <name evidence="6" type="ORF">SAMN05216421_1916</name>
</gene>
<dbReference type="SUPFAM" id="SSF103473">
    <property type="entry name" value="MFS general substrate transporter"/>
    <property type="match status" value="1"/>
</dbReference>
<keyword evidence="1 4" id="KW-0812">Transmembrane</keyword>
<dbReference type="Pfam" id="PF06779">
    <property type="entry name" value="MFS_4"/>
    <property type="match status" value="1"/>
</dbReference>
<dbReference type="InterPro" id="IPR010645">
    <property type="entry name" value="MFS_4"/>
</dbReference>
<feature type="transmembrane region" description="Helical" evidence="4">
    <location>
        <begin position="340"/>
        <end position="362"/>
    </location>
</feature>
<evidence type="ECO:0000256" key="4">
    <source>
        <dbReference type="SAM" id="Phobius"/>
    </source>
</evidence>
<keyword evidence="7" id="KW-1185">Reference proteome</keyword>
<proteinExistence type="predicted"/>
<feature type="transmembrane region" description="Helical" evidence="4">
    <location>
        <begin position="147"/>
        <end position="168"/>
    </location>
</feature>
<dbReference type="STRING" id="487184.SAMN05216421_1916"/>
<dbReference type="InterPro" id="IPR036259">
    <property type="entry name" value="MFS_trans_sf"/>
</dbReference>
<evidence type="ECO:0000256" key="3">
    <source>
        <dbReference type="ARBA" id="ARBA00023136"/>
    </source>
</evidence>
<dbReference type="EMBL" id="LT629736">
    <property type="protein sequence ID" value="SDS65082.1"/>
    <property type="molecule type" value="Genomic_DNA"/>
</dbReference>
<dbReference type="AlphaFoldDB" id="A0A1H1TXZ1"/>
<dbReference type="OrthoDB" id="9797953at2"/>
<protein>
    <submittedName>
        <fullName evidence="6">Predicted arabinose efflux permease, MFS family</fullName>
    </submittedName>
</protein>
<keyword evidence="3 4" id="KW-0472">Membrane</keyword>
<feature type="transmembrane region" description="Helical" evidence="4">
    <location>
        <begin position="305"/>
        <end position="328"/>
    </location>
</feature>
<evidence type="ECO:0000313" key="7">
    <source>
        <dbReference type="Proteomes" id="UP000243207"/>
    </source>
</evidence>
<dbReference type="RefSeq" id="WP_093393749.1">
    <property type="nucleotide sequence ID" value="NZ_LT629736.1"/>
</dbReference>
<sequence length="399" mass="42277">MPGPAQSAVEGHGPTRVILAGICALILTVGLARFAYTPLLPVMRDGAGLSDLAGGWLATFNYLGYITGALIAATTSSLQRKFVMYRIGLVLGVLTTAAMGLTDNVYWWTLWRYLAGLSSTAGLLLASGLALNWLIRHQYKPELGVHFAGLGIGIAVSGVAVGLMIGRLDWAEQWLGLGLLGLVFAVPAWLWLPAPAPVTTDQQQGIPMDPVPDRRWMRLFIAAYFCAGAGYVVSATFIVAIVERLPIFSGWGSWMWVLVGLAAAPSTFLWDRIATLTGGLRALMLAYALQIVSIVLPAVSEGSAANLLAAVLYGNTFVGIVSLTLSIIGRRFPANPAKAMARLTISYGIAQIVVPAIAGYIASATGSYHGALWLAAAMMVLGIGALMAAQRRENALQRH</sequence>
<dbReference type="Proteomes" id="UP000243207">
    <property type="component" value="Chromosome I"/>
</dbReference>
<dbReference type="PANTHER" id="PTHR23537:SF1">
    <property type="entry name" value="SUGAR TRANSPORTER"/>
    <property type="match status" value="1"/>
</dbReference>
<feature type="transmembrane region" description="Helical" evidence="4">
    <location>
        <begin position="253"/>
        <end position="270"/>
    </location>
</feature>
<feature type="transmembrane region" description="Helical" evidence="4">
    <location>
        <begin position="82"/>
        <end position="101"/>
    </location>
</feature>
<feature type="domain" description="Major facilitator superfamily (MFS) profile" evidence="5">
    <location>
        <begin position="16"/>
        <end position="394"/>
    </location>
</feature>
<feature type="transmembrane region" description="Helical" evidence="4">
    <location>
        <begin position="282"/>
        <end position="299"/>
    </location>
</feature>
<dbReference type="PANTHER" id="PTHR23537">
    <property type="match status" value="1"/>
</dbReference>
<feature type="transmembrane region" description="Helical" evidence="4">
    <location>
        <begin position="17"/>
        <end position="36"/>
    </location>
</feature>
<evidence type="ECO:0000259" key="5">
    <source>
        <dbReference type="PROSITE" id="PS50850"/>
    </source>
</evidence>
<feature type="transmembrane region" description="Helical" evidence="4">
    <location>
        <begin position="113"/>
        <end position="135"/>
    </location>
</feature>
<feature type="transmembrane region" description="Helical" evidence="4">
    <location>
        <begin position="174"/>
        <end position="198"/>
    </location>
</feature>
<dbReference type="GO" id="GO:0005886">
    <property type="term" value="C:plasma membrane"/>
    <property type="evidence" value="ECO:0007669"/>
    <property type="project" value="TreeGrafter"/>
</dbReference>
<organism evidence="6 7">
    <name type="scientific">Halopseudomonas xinjiangensis</name>
    <dbReference type="NCBI Taxonomy" id="487184"/>
    <lineage>
        <taxon>Bacteria</taxon>
        <taxon>Pseudomonadati</taxon>
        <taxon>Pseudomonadota</taxon>
        <taxon>Gammaproteobacteria</taxon>
        <taxon>Pseudomonadales</taxon>
        <taxon>Pseudomonadaceae</taxon>
        <taxon>Halopseudomonas</taxon>
    </lineage>
</organism>
<dbReference type="PROSITE" id="PS50850">
    <property type="entry name" value="MFS"/>
    <property type="match status" value="1"/>
</dbReference>
<evidence type="ECO:0000256" key="2">
    <source>
        <dbReference type="ARBA" id="ARBA00022989"/>
    </source>
</evidence>
<dbReference type="InterPro" id="IPR020846">
    <property type="entry name" value="MFS_dom"/>
</dbReference>
<feature type="transmembrane region" description="Helical" evidence="4">
    <location>
        <begin position="368"/>
        <end position="389"/>
    </location>
</feature>
<keyword evidence="2 4" id="KW-1133">Transmembrane helix</keyword>
<reference evidence="7" key="1">
    <citation type="submission" date="2016-10" db="EMBL/GenBank/DDBJ databases">
        <authorList>
            <person name="Varghese N."/>
            <person name="Submissions S."/>
        </authorList>
    </citation>
    <scope>NUCLEOTIDE SEQUENCE [LARGE SCALE GENOMIC DNA]</scope>
    <source>
        <strain evidence="7">NRRL B-51270</strain>
    </source>
</reference>
<feature type="transmembrane region" description="Helical" evidence="4">
    <location>
        <begin position="56"/>
        <end position="75"/>
    </location>
</feature>
<accession>A0A1H1TXZ1</accession>
<name>A0A1H1TXZ1_9GAMM</name>
<evidence type="ECO:0000313" key="6">
    <source>
        <dbReference type="EMBL" id="SDS65082.1"/>
    </source>
</evidence>
<dbReference type="GO" id="GO:0022857">
    <property type="term" value="F:transmembrane transporter activity"/>
    <property type="evidence" value="ECO:0007669"/>
    <property type="project" value="InterPro"/>
</dbReference>
<dbReference type="Gene3D" id="1.20.1250.20">
    <property type="entry name" value="MFS general substrate transporter like domains"/>
    <property type="match status" value="1"/>
</dbReference>
<evidence type="ECO:0000256" key="1">
    <source>
        <dbReference type="ARBA" id="ARBA00022692"/>
    </source>
</evidence>